<proteinExistence type="predicted"/>
<accession>A0A218YSS7</accession>
<dbReference type="AlphaFoldDB" id="A0A218YSS7"/>
<dbReference type="STRING" id="503106.A0A218YSS7"/>
<gene>
    <name evidence="1" type="ORF">B2J93_651</name>
</gene>
<dbReference type="EMBL" id="MZNU01000434">
    <property type="protein sequence ID" value="OWO97540.1"/>
    <property type="molecule type" value="Genomic_DNA"/>
</dbReference>
<evidence type="ECO:0000313" key="1">
    <source>
        <dbReference type="EMBL" id="OWO97540.1"/>
    </source>
</evidence>
<protein>
    <submittedName>
        <fullName evidence="1">Alpha/beta hydrolase fold protein</fullName>
    </submittedName>
</protein>
<dbReference type="InterPro" id="IPR029058">
    <property type="entry name" value="AB_hydrolase_fold"/>
</dbReference>
<reference evidence="1 2" key="1">
    <citation type="submission" date="2017-04" db="EMBL/GenBank/DDBJ databases">
        <title>Draft genome sequence of Marssonina coronaria NL1: causal agent of apple blotch.</title>
        <authorList>
            <person name="Cheng Q."/>
        </authorList>
    </citation>
    <scope>NUCLEOTIDE SEQUENCE [LARGE SCALE GENOMIC DNA]</scope>
    <source>
        <strain evidence="1 2">NL1</strain>
    </source>
</reference>
<comment type="caution">
    <text evidence="1">The sequence shown here is derived from an EMBL/GenBank/DDBJ whole genome shotgun (WGS) entry which is preliminary data.</text>
</comment>
<keyword evidence="1" id="KW-0378">Hydrolase</keyword>
<keyword evidence="2" id="KW-1185">Reference proteome</keyword>
<dbReference type="OrthoDB" id="284184at2759"/>
<dbReference type="Proteomes" id="UP000242519">
    <property type="component" value="Unassembled WGS sequence"/>
</dbReference>
<dbReference type="SUPFAM" id="SSF53474">
    <property type="entry name" value="alpha/beta-Hydrolases"/>
    <property type="match status" value="1"/>
</dbReference>
<dbReference type="Gene3D" id="3.40.50.1820">
    <property type="entry name" value="alpha/beta hydrolase"/>
    <property type="match status" value="1"/>
</dbReference>
<name>A0A218YSS7_9HELO</name>
<organism evidence="1 2">
    <name type="scientific">Diplocarpon coronariae</name>
    <dbReference type="NCBI Taxonomy" id="2795749"/>
    <lineage>
        <taxon>Eukaryota</taxon>
        <taxon>Fungi</taxon>
        <taxon>Dikarya</taxon>
        <taxon>Ascomycota</taxon>
        <taxon>Pezizomycotina</taxon>
        <taxon>Leotiomycetes</taxon>
        <taxon>Helotiales</taxon>
        <taxon>Drepanopezizaceae</taxon>
        <taxon>Diplocarpon</taxon>
    </lineage>
</organism>
<dbReference type="InParanoid" id="A0A218YSS7"/>
<sequence length="178" mass="20261">MLSVRHFHFHWQPDLPETLTRGRKAEYLQSFSDRLTRPPATITPADSELYATFFRQPGAVRAGFDFCRAFHQDAADNRARIRMHGEWMVPLLALSGEESFLAVIVGYQAREMQESVEVATVSWSGHWCTENPEEIVERVLRFVERCSKGYVGYSIPWDVAMSVCGVSWDGRCCVAVLA</sequence>
<dbReference type="GO" id="GO:0016787">
    <property type="term" value="F:hydrolase activity"/>
    <property type="evidence" value="ECO:0007669"/>
    <property type="project" value="UniProtKB-KW"/>
</dbReference>
<evidence type="ECO:0000313" key="2">
    <source>
        <dbReference type="Proteomes" id="UP000242519"/>
    </source>
</evidence>